<name>A0ABY0DIB1_9BRAD</name>
<reference evidence="1 2" key="1">
    <citation type="submission" date="2018-10" db="EMBL/GenBank/DDBJ databases">
        <title>Bradyrhizobium sp. nov., isolated from effective nodules of peanut in China.</title>
        <authorList>
            <person name="Li Y."/>
        </authorList>
    </citation>
    <scope>NUCLEOTIDE SEQUENCE [LARGE SCALE GENOMIC DNA]</scope>
    <source>
        <strain evidence="1 2">CCBAU 51781</strain>
    </source>
</reference>
<dbReference type="RefSeq" id="WP_128940527.1">
    <property type="nucleotide sequence ID" value="NZ_RDRA01000011.1"/>
</dbReference>
<dbReference type="EMBL" id="RDRA01000011">
    <property type="protein sequence ID" value="RXG93034.1"/>
    <property type="molecule type" value="Genomic_DNA"/>
</dbReference>
<comment type="caution">
    <text evidence="1">The sequence shown here is derived from an EMBL/GenBank/DDBJ whole genome shotgun (WGS) entry which is preliminary data.</text>
</comment>
<protein>
    <submittedName>
        <fullName evidence="1">Uncharacterized protein</fullName>
    </submittedName>
</protein>
<keyword evidence="2" id="KW-1185">Reference proteome</keyword>
<gene>
    <name evidence="1" type="ORF">EAS62_20265</name>
</gene>
<sequence length="88" mass="9712">MEAQSDIPDEIGRVTARLAAVEALVVQITAPLLEAVEPGLASELIFCIRTGLSFPAKNEFQRLAVEEYLQRVADSIEARVRERMSVGR</sequence>
<organism evidence="1 2">
    <name type="scientific">Bradyrhizobium zhanjiangense</name>
    <dbReference type="NCBI Taxonomy" id="1325107"/>
    <lineage>
        <taxon>Bacteria</taxon>
        <taxon>Pseudomonadati</taxon>
        <taxon>Pseudomonadota</taxon>
        <taxon>Alphaproteobacteria</taxon>
        <taxon>Hyphomicrobiales</taxon>
        <taxon>Nitrobacteraceae</taxon>
        <taxon>Bradyrhizobium</taxon>
    </lineage>
</organism>
<evidence type="ECO:0000313" key="1">
    <source>
        <dbReference type="EMBL" id="RXG93034.1"/>
    </source>
</evidence>
<accession>A0ABY0DIB1</accession>
<proteinExistence type="predicted"/>
<dbReference type="Proteomes" id="UP000289946">
    <property type="component" value="Unassembled WGS sequence"/>
</dbReference>
<evidence type="ECO:0000313" key="2">
    <source>
        <dbReference type="Proteomes" id="UP000289946"/>
    </source>
</evidence>